<reference evidence="1" key="1">
    <citation type="journal article" date="2021" name="Proc. Natl. Acad. Sci. U.S.A.">
        <title>A Catalog of Tens of Thousands of Viruses from Human Metagenomes Reveals Hidden Associations with Chronic Diseases.</title>
        <authorList>
            <person name="Tisza M.J."/>
            <person name="Buck C.B."/>
        </authorList>
    </citation>
    <scope>NUCLEOTIDE SEQUENCE</scope>
    <source>
        <strain evidence="1">CtZYN8</strain>
    </source>
</reference>
<name>A0A8S5UAJ9_9CAUD</name>
<accession>A0A8S5UAJ9</accession>
<proteinExistence type="predicted"/>
<evidence type="ECO:0000313" key="1">
    <source>
        <dbReference type="EMBL" id="DAF91382.1"/>
    </source>
</evidence>
<organism evidence="1">
    <name type="scientific">Myoviridae sp. ctZYN8</name>
    <dbReference type="NCBI Taxonomy" id="2825128"/>
    <lineage>
        <taxon>Viruses</taxon>
        <taxon>Duplodnaviria</taxon>
        <taxon>Heunggongvirae</taxon>
        <taxon>Uroviricota</taxon>
        <taxon>Caudoviricetes</taxon>
    </lineage>
</organism>
<dbReference type="EMBL" id="BK016052">
    <property type="protein sequence ID" value="DAF91382.1"/>
    <property type="molecule type" value="Genomic_DNA"/>
</dbReference>
<protein>
    <submittedName>
        <fullName evidence="1">Uncharacterized protein</fullName>
    </submittedName>
</protein>
<sequence>MIELVRTDEDSSAVELVRKALQLPISQVSARYSLF</sequence>